<dbReference type="Pfam" id="PF02536">
    <property type="entry name" value="mTERF"/>
    <property type="match status" value="1"/>
</dbReference>
<dbReference type="EMBL" id="QXFT01002894">
    <property type="protein sequence ID" value="KAE9291791.1"/>
    <property type="molecule type" value="Genomic_DNA"/>
</dbReference>
<evidence type="ECO:0000313" key="6">
    <source>
        <dbReference type="Proteomes" id="UP000429607"/>
    </source>
</evidence>
<dbReference type="PANTHER" id="PTHR13068">
    <property type="entry name" value="CGI-12 PROTEIN-RELATED"/>
    <property type="match status" value="1"/>
</dbReference>
<protein>
    <recommendedName>
        <fullName evidence="9">Transcription termination factor</fullName>
    </recommendedName>
</protein>
<evidence type="ECO:0000256" key="1">
    <source>
        <dbReference type="ARBA" id="ARBA00007692"/>
    </source>
</evidence>
<name>A0A6A3IJZ9_9STRA</name>
<evidence type="ECO:0000313" key="7">
    <source>
        <dbReference type="Proteomes" id="UP000434957"/>
    </source>
</evidence>
<keyword evidence="2" id="KW-0809">Transit peptide</keyword>
<reference evidence="6 8" key="1">
    <citation type="submission" date="2018-09" db="EMBL/GenBank/DDBJ databases">
        <title>Genomic investigation of the strawberry pathogen Phytophthora fragariae indicates pathogenicity is determined by transcriptional variation in three key races.</title>
        <authorList>
            <person name="Adams T.M."/>
            <person name="Armitage A.D."/>
            <person name="Sobczyk M.K."/>
            <person name="Bates H.J."/>
            <person name="Dunwell J.M."/>
            <person name="Nellist C.F."/>
            <person name="Harrison R.J."/>
        </authorList>
    </citation>
    <scope>NUCLEOTIDE SEQUENCE [LARGE SCALE GENOMIC DNA]</scope>
    <source>
        <strain evidence="4 6">SCRP249</strain>
        <strain evidence="3 8">SCRP324</strain>
        <strain evidence="5 7">SCRP333</strain>
    </source>
</reference>
<evidence type="ECO:0008006" key="9">
    <source>
        <dbReference type="Google" id="ProtNLM"/>
    </source>
</evidence>
<sequence length="360" mass="40711">MLPRLAVLRSRRPLQTLTRGFAGTTAKPEDGEITASARKQQAVSYARISRRYPMYVGQLSMEAVDRTARFLRNRGLSQTQALRAISLQVTMCRYTPEMMERKIEWLGNLGLSHDKINKIIRRFPHILGFSLEKYEATVDWFLSKGVPQSKIPYVFTVFPHGVSFKLADNLDQKLDALKEIGCDDAQIARILTMAPQMLSHSADSLQVNANYLAELGVPAQKLPSILARVPTCLGLSLARIQETVDMLEEMFGAGAGVRALTWNPVIVMHNIGGLRRSFNYLVSIGFTKERLEKNTRLITRSASRFLRPRAQFLQSKGVDVVARTAWINTPESAFKEDYPDYEAYLIEYKTRQKKRSASAH</sequence>
<dbReference type="Gene3D" id="1.25.70.10">
    <property type="entry name" value="Transcription termination factor 3, mitochondrial"/>
    <property type="match status" value="1"/>
</dbReference>
<accession>A0A6A3IJZ9</accession>
<proteinExistence type="inferred from homology"/>
<dbReference type="PANTHER" id="PTHR13068:SF151">
    <property type="entry name" value="TRANSCRIPTION TERMINATION FACTOR MTERF9, CHLOROPLASTIC"/>
    <property type="match status" value="1"/>
</dbReference>
<organism evidence="4 6">
    <name type="scientific">Phytophthora rubi</name>
    <dbReference type="NCBI Taxonomy" id="129364"/>
    <lineage>
        <taxon>Eukaryota</taxon>
        <taxon>Sar</taxon>
        <taxon>Stramenopiles</taxon>
        <taxon>Oomycota</taxon>
        <taxon>Peronosporomycetes</taxon>
        <taxon>Peronosporales</taxon>
        <taxon>Peronosporaceae</taxon>
        <taxon>Phytophthora</taxon>
    </lineage>
</organism>
<dbReference type="AlphaFoldDB" id="A0A6A3IJZ9"/>
<evidence type="ECO:0000256" key="2">
    <source>
        <dbReference type="ARBA" id="ARBA00022946"/>
    </source>
</evidence>
<dbReference type="InterPro" id="IPR038538">
    <property type="entry name" value="MTERF_sf"/>
</dbReference>
<comment type="similarity">
    <text evidence="1">Belongs to the mTERF family.</text>
</comment>
<dbReference type="Proteomes" id="UP000429607">
    <property type="component" value="Unassembled WGS sequence"/>
</dbReference>
<evidence type="ECO:0000313" key="5">
    <source>
        <dbReference type="EMBL" id="KAE9291791.1"/>
    </source>
</evidence>
<keyword evidence="7" id="KW-1185">Reference proteome</keyword>
<comment type="caution">
    <text evidence="4">The sequence shown here is derived from an EMBL/GenBank/DDBJ whole genome shotgun (WGS) entry which is preliminary data.</text>
</comment>
<dbReference type="Proteomes" id="UP000435112">
    <property type="component" value="Unassembled WGS sequence"/>
</dbReference>
<dbReference type="OrthoDB" id="154809at2759"/>
<evidence type="ECO:0000313" key="3">
    <source>
        <dbReference type="EMBL" id="KAE8980506.1"/>
    </source>
</evidence>
<evidence type="ECO:0000313" key="8">
    <source>
        <dbReference type="Proteomes" id="UP000435112"/>
    </source>
</evidence>
<dbReference type="GO" id="GO:0003676">
    <property type="term" value="F:nucleic acid binding"/>
    <property type="evidence" value="ECO:0007669"/>
    <property type="project" value="InterPro"/>
</dbReference>
<dbReference type="EMBL" id="QXFV01002871">
    <property type="protein sequence ID" value="KAE8982390.1"/>
    <property type="molecule type" value="Genomic_DNA"/>
</dbReference>
<dbReference type="InterPro" id="IPR003690">
    <property type="entry name" value="MTERF"/>
</dbReference>
<dbReference type="Proteomes" id="UP000434957">
    <property type="component" value="Unassembled WGS sequence"/>
</dbReference>
<gene>
    <name evidence="4" type="ORF">PR001_g23742</name>
    <name evidence="3" type="ORF">PR002_g24101</name>
    <name evidence="5" type="ORF">PR003_g24933</name>
</gene>
<dbReference type="EMBL" id="QXFU01002885">
    <property type="protein sequence ID" value="KAE8980506.1"/>
    <property type="molecule type" value="Genomic_DNA"/>
</dbReference>
<evidence type="ECO:0000313" key="4">
    <source>
        <dbReference type="EMBL" id="KAE8982390.1"/>
    </source>
</evidence>
<dbReference type="SMART" id="SM00733">
    <property type="entry name" value="Mterf"/>
    <property type="match status" value="8"/>
</dbReference>